<proteinExistence type="predicted"/>
<dbReference type="STRING" id="717231.Flexsi_0990"/>
<protein>
    <submittedName>
        <fullName evidence="9">PTS system sorbose subfamily IIB component</fullName>
    </submittedName>
</protein>
<evidence type="ECO:0000256" key="2">
    <source>
        <dbReference type="ARBA" id="ARBA00022448"/>
    </source>
</evidence>
<dbReference type="eggNOG" id="COG3444">
    <property type="taxonomic scope" value="Bacteria"/>
</dbReference>
<dbReference type="OrthoDB" id="9788818at2"/>
<dbReference type="Gene3D" id="3.40.35.10">
    <property type="entry name" value="Phosphotransferase system, sorbose subfamily IIB component"/>
    <property type="match status" value="1"/>
</dbReference>
<dbReference type="SUPFAM" id="SSF52728">
    <property type="entry name" value="PTS IIb component"/>
    <property type="match status" value="1"/>
</dbReference>
<keyword evidence="7" id="KW-0418">Kinase</keyword>
<name>F8E5L8_FLESM</name>
<keyword evidence="5" id="KW-0808">Transferase</keyword>
<evidence type="ECO:0000313" key="10">
    <source>
        <dbReference type="Proteomes" id="UP000006621"/>
    </source>
</evidence>
<evidence type="ECO:0000256" key="6">
    <source>
        <dbReference type="ARBA" id="ARBA00022683"/>
    </source>
</evidence>
<dbReference type="PROSITE" id="PS51101">
    <property type="entry name" value="PTS_EIIB_TYPE_4"/>
    <property type="match status" value="1"/>
</dbReference>
<dbReference type="AlphaFoldDB" id="F8E5L8"/>
<dbReference type="GO" id="GO:0009401">
    <property type="term" value="P:phosphoenolpyruvate-dependent sugar phosphotransferase system"/>
    <property type="evidence" value="ECO:0007669"/>
    <property type="project" value="UniProtKB-KW"/>
</dbReference>
<dbReference type="InterPro" id="IPR036667">
    <property type="entry name" value="PTS_IIB_sorbose-sp_sf"/>
</dbReference>
<dbReference type="RefSeq" id="WP_013886139.1">
    <property type="nucleotide sequence ID" value="NC_015672.1"/>
</dbReference>
<evidence type="ECO:0000256" key="1">
    <source>
        <dbReference type="ARBA" id="ARBA00004496"/>
    </source>
</evidence>
<evidence type="ECO:0000313" key="9">
    <source>
        <dbReference type="EMBL" id="AEI14649.1"/>
    </source>
</evidence>
<dbReference type="GO" id="GO:0005737">
    <property type="term" value="C:cytoplasm"/>
    <property type="evidence" value="ECO:0007669"/>
    <property type="project" value="UniProtKB-SubCell"/>
</dbReference>
<comment type="subcellular location">
    <subcellularLocation>
        <location evidence="1">Cytoplasm</location>
    </subcellularLocation>
</comment>
<evidence type="ECO:0000256" key="7">
    <source>
        <dbReference type="ARBA" id="ARBA00022777"/>
    </source>
</evidence>
<keyword evidence="3" id="KW-0963">Cytoplasm</keyword>
<evidence type="ECO:0000256" key="5">
    <source>
        <dbReference type="ARBA" id="ARBA00022679"/>
    </source>
</evidence>
<dbReference type="Proteomes" id="UP000006621">
    <property type="component" value="Chromosome"/>
</dbReference>
<keyword evidence="2" id="KW-0813">Transport</keyword>
<keyword evidence="6" id="KW-0598">Phosphotransferase system</keyword>
<keyword evidence="10" id="KW-1185">Reference proteome</keyword>
<reference evidence="10" key="2">
    <citation type="submission" date="2011-06" db="EMBL/GenBank/DDBJ databases">
        <title>The complete genome of Flexistipes sinusarabici DSM 4947.</title>
        <authorList>
            <person name="Lucas S."/>
            <person name="Han J."/>
            <person name="Lapidus A."/>
            <person name="Bruce D."/>
            <person name="Goodwin L."/>
            <person name="Pitluck S."/>
            <person name="Peters L."/>
            <person name="Kyrpides N."/>
            <person name="Mavromatis K."/>
            <person name="Ivanova N."/>
            <person name="Mikhailova N."/>
            <person name="Chertkov O."/>
            <person name="Detter J.C."/>
            <person name="Tapia R."/>
            <person name="Han C."/>
            <person name="Land M."/>
            <person name="Hauser L."/>
            <person name="Markowitz V."/>
            <person name="Cheng J.-F."/>
            <person name="Hugenholtz P."/>
            <person name="Woyke T."/>
            <person name="Wu D."/>
            <person name="Spring S."/>
            <person name="Schroeder M."/>
            <person name="Brambilla E."/>
            <person name="Klenk H.-P."/>
            <person name="Eisen J.A."/>
        </authorList>
    </citation>
    <scope>NUCLEOTIDE SEQUENCE [LARGE SCALE GENOMIC DNA]</scope>
    <source>
        <strain evidence="10">DSM 4947 / MAS 10</strain>
    </source>
</reference>
<organism evidence="9 10">
    <name type="scientific">Flexistipes sinusarabici (strain ATCC 49648 / DSM 4947 / MAS 10)</name>
    <dbReference type="NCBI Taxonomy" id="717231"/>
    <lineage>
        <taxon>Bacteria</taxon>
        <taxon>Pseudomonadati</taxon>
        <taxon>Deferribacterota</taxon>
        <taxon>Deferribacteres</taxon>
        <taxon>Deferribacterales</taxon>
        <taxon>Flexistipitaceae</taxon>
        <taxon>Flexistipes</taxon>
    </lineage>
</organism>
<dbReference type="GO" id="GO:0016301">
    <property type="term" value="F:kinase activity"/>
    <property type="evidence" value="ECO:0007669"/>
    <property type="project" value="UniProtKB-KW"/>
</dbReference>
<dbReference type="Pfam" id="PF03830">
    <property type="entry name" value="PTSIIB_sorb"/>
    <property type="match status" value="1"/>
</dbReference>
<dbReference type="InterPro" id="IPR004720">
    <property type="entry name" value="PTS_IIB_sorbose-sp"/>
</dbReference>
<dbReference type="GO" id="GO:0008982">
    <property type="term" value="F:protein-N(PI)-phosphohistidine-sugar phosphotransferase activity"/>
    <property type="evidence" value="ECO:0007669"/>
    <property type="project" value="InterPro"/>
</dbReference>
<accession>F8E5L8</accession>
<evidence type="ECO:0000256" key="3">
    <source>
        <dbReference type="ARBA" id="ARBA00022490"/>
    </source>
</evidence>
<dbReference type="EMBL" id="CP002858">
    <property type="protein sequence ID" value="AEI14649.1"/>
    <property type="molecule type" value="Genomic_DNA"/>
</dbReference>
<feature type="domain" description="PTS EIIB type-4" evidence="8">
    <location>
        <begin position="1"/>
        <end position="162"/>
    </location>
</feature>
<keyword evidence="4" id="KW-0762">Sugar transport</keyword>
<evidence type="ECO:0000259" key="8">
    <source>
        <dbReference type="PROSITE" id="PS51101"/>
    </source>
</evidence>
<dbReference type="KEGG" id="fsi:Flexsi_0990"/>
<gene>
    <name evidence="9" type="ordered locus">Flexsi_0990</name>
</gene>
<dbReference type="HOGENOM" id="CLU_116175_0_0_0"/>
<reference evidence="9 10" key="1">
    <citation type="journal article" date="2011" name="Stand. Genomic Sci.">
        <title>Genome sequence of the moderately thermophilic halophile Flexistipes sinusarabici strain (MAS10).</title>
        <authorList>
            <person name="Lapidus A."/>
            <person name="Chertkov O."/>
            <person name="Nolan M."/>
            <person name="Lucas S."/>
            <person name="Hammon N."/>
            <person name="Deshpande S."/>
            <person name="Cheng J.F."/>
            <person name="Tapia R."/>
            <person name="Han C."/>
            <person name="Goodwin L."/>
            <person name="Pitluck S."/>
            <person name="Liolios K."/>
            <person name="Pagani I."/>
            <person name="Ivanova N."/>
            <person name="Huntemann M."/>
            <person name="Mavromatis K."/>
            <person name="Mikhailova N."/>
            <person name="Pati A."/>
            <person name="Chen A."/>
            <person name="Palaniappan K."/>
            <person name="Land M."/>
            <person name="Hauser L."/>
            <person name="Brambilla E.M."/>
            <person name="Rohde M."/>
            <person name="Abt B."/>
            <person name="Spring S."/>
            <person name="Goker M."/>
            <person name="Bristow J."/>
            <person name="Eisen J.A."/>
            <person name="Markowitz V."/>
            <person name="Hugenholtz P."/>
            <person name="Kyrpides N.C."/>
            <person name="Klenk H.P."/>
            <person name="Woyke T."/>
        </authorList>
    </citation>
    <scope>NUCLEOTIDE SEQUENCE [LARGE SCALE GENOMIC DNA]</scope>
    <source>
        <strain evidence="10">DSM 4947 / MAS 10</strain>
    </source>
</reference>
<evidence type="ECO:0000256" key="4">
    <source>
        <dbReference type="ARBA" id="ARBA00022597"/>
    </source>
</evidence>
<sequence>MNKKIIFRVDDRLIHGQVIEGWIKYYKINDIIIVSDRICSDDLQKMIYSSILPANCTLNFYGVDDFTKNYREISTTKNSLLILFESVNDLYRVRDILDESIFINIGCVASREHKIEITDTVFLDKEEVLKLSELRDRFNIYVKKLPWETAVEIKNFINLIED</sequence>